<comment type="caution">
    <text evidence="1">The sequence shown here is derived from an EMBL/GenBank/DDBJ whole genome shotgun (WGS) entry which is preliminary data.</text>
</comment>
<dbReference type="InterPro" id="IPR019300">
    <property type="entry name" value="CooT"/>
</dbReference>
<dbReference type="EMBL" id="DSZU01000108">
    <property type="protein sequence ID" value="HGV55631.1"/>
    <property type="molecule type" value="Genomic_DNA"/>
</dbReference>
<sequence length="66" mass="7633">MCQAKIWVISKGEEREIARDITQLEVEGDEIVLKSFFEPPKVIKGKIKSIDFLKAKVFIEAHEFPE</sequence>
<name>A0A832GP35_9BACT</name>
<gene>
    <name evidence="1" type="ORF">ENT73_06085</name>
</gene>
<proteinExistence type="predicted"/>
<organism evidence="1">
    <name type="scientific">Caldimicrobium thiodismutans</name>
    <dbReference type="NCBI Taxonomy" id="1653476"/>
    <lineage>
        <taxon>Bacteria</taxon>
        <taxon>Pseudomonadati</taxon>
        <taxon>Thermodesulfobacteriota</taxon>
        <taxon>Thermodesulfobacteria</taxon>
        <taxon>Thermodesulfobacteriales</taxon>
        <taxon>Thermodesulfobacteriaceae</taxon>
        <taxon>Caldimicrobium</taxon>
    </lineage>
</organism>
<dbReference type="Pfam" id="PF10133">
    <property type="entry name" value="CooT"/>
    <property type="match status" value="1"/>
</dbReference>
<dbReference type="AlphaFoldDB" id="A0A832GP35"/>
<reference evidence="1" key="1">
    <citation type="journal article" date="2020" name="mSystems">
        <title>Genome- and Community-Level Interaction Insights into Carbon Utilization and Element Cycling Functions of Hydrothermarchaeota in Hydrothermal Sediment.</title>
        <authorList>
            <person name="Zhou Z."/>
            <person name="Liu Y."/>
            <person name="Xu W."/>
            <person name="Pan J."/>
            <person name="Luo Z.H."/>
            <person name="Li M."/>
        </authorList>
    </citation>
    <scope>NUCLEOTIDE SEQUENCE [LARGE SCALE GENOMIC DNA]</scope>
    <source>
        <strain evidence="1">SpSt-605</strain>
    </source>
</reference>
<evidence type="ECO:0000313" key="1">
    <source>
        <dbReference type="EMBL" id="HGV55631.1"/>
    </source>
</evidence>
<accession>A0A832GP35</accession>
<protein>
    <submittedName>
        <fullName evidence="1">CooT family nickel-binding protein</fullName>
    </submittedName>
</protein>